<dbReference type="Pfam" id="PF10938">
    <property type="entry name" value="YfdX"/>
    <property type="match status" value="1"/>
</dbReference>
<dbReference type="InterPro" id="IPR021236">
    <property type="entry name" value="Uncharacterised_YfdX"/>
</dbReference>
<reference evidence="3" key="1">
    <citation type="submission" date="2020-09" db="EMBL/GenBank/DDBJ databases">
        <title>The genome sequence of strain Labrenzia suaedae 4C16A.</title>
        <authorList>
            <person name="Liu Y."/>
        </authorList>
    </citation>
    <scope>NUCLEOTIDE SEQUENCE [LARGE SCALE GENOMIC DNA]</scope>
    <source>
        <strain evidence="3">4C16A</strain>
    </source>
</reference>
<protein>
    <submittedName>
        <fullName evidence="2">YfdX family protein</fullName>
    </submittedName>
</protein>
<comment type="caution">
    <text evidence="2">The sequence shown here is derived from an EMBL/GenBank/DDBJ whole genome shotgun (WGS) entry which is preliminary data.</text>
</comment>
<feature type="chain" id="PRO_5045361920" evidence="1">
    <location>
        <begin position="27"/>
        <end position="240"/>
    </location>
</feature>
<dbReference type="Proteomes" id="UP000632063">
    <property type="component" value="Unassembled WGS sequence"/>
</dbReference>
<accession>A0ABR9CJ08</accession>
<dbReference type="Gene3D" id="1.20.120.1940">
    <property type="entry name" value="YfdX protein domain"/>
    <property type="match status" value="1"/>
</dbReference>
<dbReference type="EMBL" id="JACYXI010000002">
    <property type="protein sequence ID" value="MBD8890811.1"/>
    <property type="molecule type" value="Genomic_DNA"/>
</dbReference>
<organism evidence="2 3">
    <name type="scientific">Roseibium litorale</name>
    <dbReference type="NCBI Taxonomy" id="2803841"/>
    <lineage>
        <taxon>Bacteria</taxon>
        <taxon>Pseudomonadati</taxon>
        <taxon>Pseudomonadota</taxon>
        <taxon>Alphaproteobacteria</taxon>
        <taxon>Hyphomicrobiales</taxon>
        <taxon>Stappiaceae</taxon>
        <taxon>Roseibium</taxon>
    </lineage>
</organism>
<reference evidence="2 3" key="2">
    <citation type="journal article" date="2021" name="Int. J. Syst. Evol. Microbiol.">
        <title>Roseibium litorale sp. nov., isolated from a tidal flat sediment and proposal for the reclassification of Labrenzia polysiphoniae as Roseibium polysiphoniae comb. nov.</title>
        <authorList>
            <person name="Liu Y."/>
            <person name="Pei T."/>
            <person name="Du J."/>
            <person name="Chao M."/>
            <person name="Deng M.R."/>
            <person name="Zhu H."/>
        </authorList>
    </citation>
    <scope>NUCLEOTIDE SEQUENCE [LARGE SCALE GENOMIC DNA]</scope>
    <source>
        <strain evidence="2 3">4C16A</strain>
    </source>
</reference>
<sequence>MKTKTIFAPVAAAILLAGTAAGSVYAAEAMKTAPAPATQGEQAAKPVAVAQPAAAKKDSTKLEKDFLKLSDDGGSAMEALHAARIAIYNGDIKAATDLVAKAQTFSTSAKADATKLDKVAAASTKVDADKDYVPLASQIMVQDAYSVKPEDAGHLTKANAALKKGDHKQAAEEAVLVDQNVSYAFAVVPYDTLSSSLDTASTALKNNDAQAANMALKKAEDAVVFDTVSMDMGPSTASQS</sequence>
<evidence type="ECO:0000256" key="1">
    <source>
        <dbReference type="SAM" id="SignalP"/>
    </source>
</evidence>
<keyword evidence="1" id="KW-0732">Signal</keyword>
<name>A0ABR9CJ08_9HYPH</name>
<feature type="signal peptide" evidence="1">
    <location>
        <begin position="1"/>
        <end position="26"/>
    </location>
</feature>
<dbReference type="RefSeq" id="WP_192146937.1">
    <property type="nucleotide sequence ID" value="NZ_JACYXI010000002.1"/>
</dbReference>
<evidence type="ECO:0000313" key="3">
    <source>
        <dbReference type="Proteomes" id="UP000632063"/>
    </source>
</evidence>
<proteinExistence type="predicted"/>
<gene>
    <name evidence="2" type="ORF">IG616_04580</name>
</gene>
<evidence type="ECO:0000313" key="2">
    <source>
        <dbReference type="EMBL" id="MBD8890811.1"/>
    </source>
</evidence>
<keyword evidence="3" id="KW-1185">Reference proteome</keyword>